<feature type="transmembrane region" description="Helical" evidence="1">
    <location>
        <begin position="110"/>
        <end position="128"/>
    </location>
</feature>
<gene>
    <name evidence="2" type="ORF">P171DRAFT_190736</name>
</gene>
<feature type="transmembrane region" description="Helical" evidence="1">
    <location>
        <begin position="46"/>
        <end position="69"/>
    </location>
</feature>
<sequence length="209" mass="23808">MAKPTIDWRKRILLPLWAIRICMMLVVVIGFSMAMGSSYDDVRYPAAVTFLFFTVLVLLLDVVQIILWSRDRLYPVYFAGLTIFQAAFWGLVLLMDIISVANNQQNPRAVGLVVVVFLLYLSSFSYALRSCVKQRRLSKRGHYAPANDAGTPAVAEIRYSESTFDRNDKHYHSPMYRGGDLGEIEPLHTENDGPVDHYVDRPRKFATVV</sequence>
<dbReference type="AlphaFoldDB" id="A0A9P4UGM8"/>
<organism evidence="2 3">
    <name type="scientific">Karstenula rhodostoma CBS 690.94</name>
    <dbReference type="NCBI Taxonomy" id="1392251"/>
    <lineage>
        <taxon>Eukaryota</taxon>
        <taxon>Fungi</taxon>
        <taxon>Dikarya</taxon>
        <taxon>Ascomycota</taxon>
        <taxon>Pezizomycotina</taxon>
        <taxon>Dothideomycetes</taxon>
        <taxon>Pleosporomycetidae</taxon>
        <taxon>Pleosporales</taxon>
        <taxon>Massarineae</taxon>
        <taxon>Didymosphaeriaceae</taxon>
        <taxon>Karstenula</taxon>
    </lineage>
</organism>
<dbReference type="OrthoDB" id="5211263at2759"/>
<evidence type="ECO:0000313" key="2">
    <source>
        <dbReference type="EMBL" id="KAF2449345.1"/>
    </source>
</evidence>
<keyword evidence="1" id="KW-1133">Transmembrane helix</keyword>
<keyword evidence="1" id="KW-0472">Membrane</keyword>
<evidence type="ECO:0008006" key="4">
    <source>
        <dbReference type="Google" id="ProtNLM"/>
    </source>
</evidence>
<dbReference type="EMBL" id="MU001494">
    <property type="protein sequence ID" value="KAF2449345.1"/>
    <property type="molecule type" value="Genomic_DNA"/>
</dbReference>
<accession>A0A9P4UGM8</accession>
<keyword evidence="3" id="KW-1185">Reference proteome</keyword>
<reference evidence="2" key="1">
    <citation type="journal article" date="2020" name="Stud. Mycol.">
        <title>101 Dothideomycetes genomes: a test case for predicting lifestyles and emergence of pathogens.</title>
        <authorList>
            <person name="Haridas S."/>
            <person name="Albert R."/>
            <person name="Binder M."/>
            <person name="Bloem J."/>
            <person name="Labutti K."/>
            <person name="Salamov A."/>
            <person name="Andreopoulos B."/>
            <person name="Baker S."/>
            <person name="Barry K."/>
            <person name="Bills G."/>
            <person name="Bluhm B."/>
            <person name="Cannon C."/>
            <person name="Castanera R."/>
            <person name="Culley D."/>
            <person name="Daum C."/>
            <person name="Ezra D."/>
            <person name="Gonzalez J."/>
            <person name="Henrissat B."/>
            <person name="Kuo A."/>
            <person name="Liang C."/>
            <person name="Lipzen A."/>
            <person name="Lutzoni F."/>
            <person name="Magnuson J."/>
            <person name="Mondo S."/>
            <person name="Nolan M."/>
            <person name="Ohm R."/>
            <person name="Pangilinan J."/>
            <person name="Park H.-J."/>
            <person name="Ramirez L."/>
            <person name="Alfaro M."/>
            <person name="Sun H."/>
            <person name="Tritt A."/>
            <person name="Yoshinaga Y."/>
            <person name="Zwiers L.-H."/>
            <person name="Turgeon B."/>
            <person name="Goodwin S."/>
            <person name="Spatafora J."/>
            <person name="Crous P."/>
            <person name="Grigoriev I."/>
        </authorList>
    </citation>
    <scope>NUCLEOTIDE SEQUENCE</scope>
    <source>
        <strain evidence="2">CBS 690.94</strain>
    </source>
</reference>
<feature type="transmembrane region" description="Helical" evidence="1">
    <location>
        <begin position="76"/>
        <end position="98"/>
    </location>
</feature>
<evidence type="ECO:0000313" key="3">
    <source>
        <dbReference type="Proteomes" id="UP000799764"/>
    </source>
</evidence>
<keyword evidence="1" id="KW-0812">Transmembrane</keyword>
<comment type="caution">
    <text evidence="2">The sequence shown here is derived from an EMBL/GenBank/DDBJ whole genome shotgun (WGS) entry which is preliminary data.</text>
</comment>
<feature type="transmembrane region" description="Helical" evidence="1">
    <location>
        <begin position="12"/>
        <end position="34"/>
    </location>
</feature>
<name>A0A9P4UGM8_9PLEO</name>
<proteinExistence type="predicted"/>
<protein>
    <recommendedName>
        <fullName evidence="4">MARVEL domain-containing protein</fullName>
    </recommendedName>
</protein>
<dbReference type="Proteomes" id="UP000799764">
    <property type="component" value="Unassembled WGS sequence"/>
</dbReference>
<evidence type="ECO:0000256" key="1">
    <source>
        <dbReference type="SAM" id="Phobius"/>
    </source>
</evidence>